<keyword evidence="1" id="KW-1133">Transmembrane helix</keyword>
<reference evidence="2 3" key="1">
    <citation type="submission" date="2018-06" db="EMBL/GenBank/DDBJ databases">
        <title>Paenibacillus imtechensis sp. nov.</title>
        <authorList>
            <person name="Pinnaka A.K."/>
            <person name="Singh H."/>
            <person name="Kaur M."/>
        </authorList>
    </citation>
    <scope>NUCLEOTIDE SEQUENCE [LARGE SCALE GENOMIC DNA]</scope>
    <source>
        <strain evidence="2 3">SMB1</strain>
    </source>
</reference>
<protein>
    <submittedName>
        <fullName evidence="2">Uncharacterized protein</fullName>
    </submittedName>
</protein>
<dbReference type="EMBL" id="QKRB01000028">
    <property type="protein sequence ID" value="PZD97375.1"/>
    <property type="molecule type" value="Genomic_DNA"/>
</dbReference>
<name>A0A2W1LRA8_9BACL</name>
<evidence type="ECO:0000313" key="2">
    <source>
        <dbReference type="EMBL" id="PZD97375.1"/>
    </source>
</evidence>
<accession>A0A2W1LRA8</accession>
<comment type="caution">
    <text evidence="2">The sequence shown here is derived from an EMBL/GenBank/DDBJ whole genome shotgun (WGS) entry which is preliminary data.</text>
</comment>
<keyword evidence="1" id="KW-0812">Transmembrane</keyword>
<sequence length="122" mass="14023">MILWTHKLRKHTIIVFTFLLVFSLLPLSFNDKPANLTETRLSADESVLSAAVWKTTLSAKISKYSPVQLPHVRIASLLTFALVSSIYRRKLFIPLRLKQLLLYPLKYTSTFVAVSPYTRMPE</sequence>
<feature type="transmembrane region" description="Helical" evidence="1">
    <location>
        <begin position="70"/>
        <end position="88"/>
    </location>
</feature>
<evidence type="ECO:0000313" key="3">
    <source>
        <dbReference type="Proteomes" id="UP000249522"/>
    </source>
</evidence>
<feature type="transmembrane region" description="Helical" evidence="1">
    <location>
        <begin position="12"/>
        <end position="29"/>
    </location>
</feature>
<dbReference type="Proteomes" id="UP000249522">
    <property type="component" value="Unassembled WGS sequence"/>
</dbReference>
<keyword evidence="3" id="KW-1185">Reference proteome</keyword>
<evidence type="ECO:0000256" key="1">
    <source>
        <dbReference type="SAM" id="Phobius"/>
    </source>
</evidence>
<dbReference type="RefSeq" id="WP_111145233.1">
    <property type="nucleotide sequence ID" value="NZ_QKRB01000028.1"/>
</dbReference>
<proteinExistence type="predicted"/>
<gene>
    <name evidence="2" type="ORF">DNH61_03240</name>
</gene>
<keyword evidence="1" id="KW-0472">Membrane</keyword>
<dbReference type="AlphaFoldDB" id="A0A2W1LRA8"/>
<organism evidence="2 3">
    <name type="scientific">Paenibacillus sambharensis</name>
    <dbReference type="NCBI Taxonomy" id="1803190"/>
    <lineage>
        <taxon>Bacteria</taxon>
        <taxon>Bacillati</taxon>
        <taxon>Bacillota</taxon>
        <taxon>Bacilli</taxon>
        <taxon>Bacillales</taxon>
        <taxon>Paenibacillaceae</taxon>
        <taxon>Paenibacillus</taxon>
    </lineage>
</organism>